<sequence>MRQLVLNSLWYGIIRTDFIQDISMSSSSPIDPAALWRARVEMLGQERWSFALTLAYNDWPISRDRMRRDLRALHCIVDRNLFGTRFHRLPASERTRFVAFVEGEDHHPHLHAGWRVPGGRRLMDFVRLWKVDHIWSRIAPRGSFEIRIPEPGRGWWSYCTKHTTADSEWISSDEFLPADAFAAPS</sequence>
<name>A0A9X0UEP4_9PROT</name>
<comment type="caution">
    <text evidence="1">The sequence shown here is derived from an EMBL/GenBank/DDBJ whole genome shotgun (WGS) entry which is preliminary data.</text>
</comment>
<evidence type="ECO:0000313" key="2">
    <source>
        <dbReference type="Proteomes" id="UP000600101"/>
    </source>
</evidence>
<reference evidence="1" key="1">
    <citation type="submission" date="2020-08" db="EMBL/GenBank/DDBJ databases">
        <authorList>
            <person name="Hu Y."/>
            <person name="Nguyen S.V."/>
            <person name="Li F."/>
            <person name="Fanning S."/>
        </authorList>
    </citation>
    <scope>NUCLEOTIDE SEQUENCE</scope>
    <source>
        <strain evidence="1">SYSU D8009</strain>
    </source>
</reference>
<proteinExistence type="predicted"/>
<protein>
    <submittedName>
        <fullName evidence="1">Uncharacterized protein</fullName>
    </submittedName>
</protein>
<organism evidence="1 2">
    <name type="scientific">Siccirubricoccus deserti</name>
    <dbReference type="NCBI Taxonomy" id="2013562"/>
    <lineage>
        <taxon>Bacteria</taxon>
        <taxon>Pseudomonadati</taxon>
        <taxon>Pseudomonadota</taxon>
        <taxon>Alphaproteobacteria</taxon>
        <taxon>Acetobacterales</taxon>
        <taxon>Roseomonadaceae</taxon>
        <taxon>Siccirubricoccus</taxon>
    </lineage>
</organism>
<dbReference type="RefSeq" id="WP_186771759.1">
    <property type="nucleotide sequence ID" value="NZ_JACOMF010000021.1"/>
</dbReference>
<accession>A0A9X0UEP4</accession>
<evidence type="ECO:0000313" key="1">
    <source>
        <dbReference type="EMBL" id="MBC4016993.1"/>
    </source>
</evidence>
<dbReference type="EMBL" id="JACOMF010000021">
    <property type="protein sequence ID" value="MBC4016993.1"/>
    <property type="molecule type" value="Genomic_DNA"/>
</dbReference>
<keyword evidence="2" id="KW-1185">Reference proteome</keyword>
<dbReference type="Proteomes" id="UP000600101">
    <property type="component" value="Unassembled WGS sequence"/>
</dbReference>
<gene>
    <name evidence="1" type="ORF">H7965_16885</name>
</gene>
<dbReference type="AlphaFoldDB" id="A0A9X0UEP4"/>